<sequence length="518" mass="60053">MNQTLDLDFLPTNHTAFLDLMLEPPTANSRKNTKRRSTHKKKSNIRHKKEKEKEKENENGLELNEIKLDEMGNAINNNNTSNNKSTSNSESSSTEESETIEYSSKESIDIKKCEDLNEIDGDFFLIRDFTNRHNKQFFQTLQKWLEILSIYCVEYQRTLKFPSKKKLIKWVLIRIAVFVMIFYSLVSQLFSLLNATIKPTTRDWLFGVNPIPGFWETSNSTALSSIGYFLFSLIPIICWVFSYSFFRKPHFNNLLKRFFQCPENGPKLAKYTQHSIKFLKIFPTMGTLVMLLNYLQPHLRQEISKQPISFCIDLVLSSVAHWFQFSIVVFSILLIIFVSSLHKIHIKVFHNIFLEGHLSIPNAINYHISIRKGILLTGKIFEKFLAVVTAVYLISTLTTVYIAFSDFESVSTKLIPVCVYLFLILFMLWYPAGISSACMNLIKDLTGIKITNYTTEKGKQLAVWYTYLDNWLNHPYTGFTLFDFPIYQSTVLKLVYIAGSLLVVLLQHEITKIENPFA</sequence>
<evidence type="ECO:0000256" key="1">
    <source>
        <dbReference type="SAM" id="MobiDB-lite"/>
    </source>
</evidence>
<gene>
    <name evidence="3" type="ORF">M0813_20039</name>
</gene>
<feature type="transmembrane region" description="Helical" evidence="2">
    <location>
        <begin position="410"/>
        <end position="430"/>
    </location>
</feature>
<reference evidence="3" key="1">
    <citation type="submission" date="2022-08" db="EMBL/GenBank/DDBJ databases">
        <title>Novel sulfate-reducing endosymbionts in the free-living metamonad Anaeramoeba.</title>
        <authorList>
            <person name="Jerlstrom-Hultqvist J."/>
            <person name="Cepicka I."/>
            <person name="Gallot-Lavallee L."/>
            <person name="Salas-Leiva D."/>
            <person name="Curtis B.A."/>
            <person name="Zahonova K."/>
            <person name="Pipaliya S."/>
            <person name="Dacks J."/>
            <person name="Roger A.J."/>
        </authorList>
    </citation>
    <scope>NUCLEOTIDE SEQUENCE</scope>
    <source>
        <strain evidence="3">Schooner1</strain>
    </source>
</reference>
<proteinExistence type="predicted"/>
<feature type="transmembrane region" description="Helical" evidence="2">
    <location>
        <begin position="167"/>
        <end position="186"/>
    </location>
</feature>
<feature type="compositionally biased region" description="Basic residues" evidence="1">
    <location>
        <begin position="31"/>
        <end position="50"/>
    </location>
</feature>
<evidence type="ECO:0000313" key="3">
    <source>
        <dbReference type="EMBL" id="KAJ6245619.1"/>
    </source>
</evidence>
<keyword evidence="4" id="KW-1185">Reference proteome</keyword>
<feature type="compositionally biased region" description="Low complexity" evidence="1">
    <location>
        <begin position="75"/>
        <end position="92"/>
    </location>
</feature>
<feature type="transmembrane region" description="Helical" evidence="2">
    <location>
        <begin position="226"/>
        <end position="246"/>
    </location>
</feature>
<dbReference type="Proteomes" id="UP001150062">
    <property type="component" value="Unassembled WGS sequence"/>
</dbReference>
<evidence type="ECO:0000256" key="2">
    <source>
        <dbReference type="SAM" id="Phobius"/>
    </source>
</evidence>
<feature type="region of interest" description="Disordered" evidence="1">
    <location>
        <begin position="22"/>
        <end position="102"/>
    </location>
</feature>
<feature type="transmembrane region" description="Helical" evidence="2">
    <location>
        <begin position="384"/>
        <end position="404"/>
    </location>
</feature>
<dbReference type="EMBL" id="JAOAOG010000143">
    <property type="protein sequence ID" value="KAJ6245619.1"/>
    <property type="molecule type" value="Genomic_DNA"/>
</dbReference>
<keyword evidence="2" id="KW-0812">Transmembrane</keyword>
<feature type="compositionally biased region" description="Basic and acidic residues" evidence="1">
    <location>
        <begin position="51"/>
        <end position="70"/>
    </location>
</feature>
<comment type="caution">
    <text evidence="3">The sequence shown here is derived from an EMBL/GenBank/DDBJ whole genome shotgun (WGS) entry which is preliminary data.</text>
</comment>
<accession>A0ABQ8YLW1</accession>
<protein>
    <submittedName>
        <fullName evidence="3">Anillin/rhotekin rtkn</fullName>
    </submittedName>
</protein>
<feature type="transmembrane region" description="Helical" evidence="2">
    <location>
        <begin position="278"/>
        <end position="295"/>
    </location>
</feature>
<feature type="transmembrane region" description="Helical" evidence="2">
    <location>
        <begin position="322"/>
        <end position="341"/>
    </location>
</feature>
<name>A0ABQ8YLW1_9EUKA</name>
<keyword evidence="2" id="KW-1133">Transmembrane helix</keyword>
<keyword evidence="2" id="KW-0472">Membrane</keyword>
<organism evidence="3 4">
    <name type="scientific">Anaeramoeba flamelloides</name>
    <dbReference type="NCBI Taxonomy" id="1746091"/>
    <lineage>
        <taxon>Eukaryota</taxon>
        <taxon>Metamonada</taxon>
        <taxon>Anaeramoebidae</taxon>
        <taxon>Anaeramoeba</taxon>
    </lineage>
</organism>
<evidence type="ECO:0000313" key="4">
    <source>
        <dbReference type="Proteomes" id="UP001150062"/>
    </source>
</evidence>